<sequence>MPSKDKGTVPTVSPKDEIAAENAAVHVLAQMEAGDFSGIYKGASAGFKQIGSESQFVSKFQQTRLRVGVLKNPRKVSTAVRPDKSIVLVYRVENERYNTDMRLTFSRAEDGKLELAGLNQHDEPKK</sequence>
<protein>
    <recommendedName>
        <fullName evidence="3">DUF3887 domain-containing protein</fullName>
    </recommendedName>
</protein>
<reference evidence="1 2" key="1">
    <citation type="submission" date="2021-05" db="EMBL/GenBank/DDBJ databases">
        <title>The draft genome of Geobacter luticola JCM 17780.</title>
        <authorList>
            <person name="Xu Z."/>
            <person name="Masuda Y."/>
            <person name="Itoh H."/>
            <person name="Senoo K."/>
        </authorList>
    </citation>
    <scope>NUCLEOTIDE SEQUENCE [LARGE SCALE GENOMIC DNA]</scope>
    <source>
        <strain evidence="1 2">JCM 17780</strain>
    </source>
</reference>
<comment type="caution">
    <text evidence="1">The sequence shown here is derived from an EMBL/GenBank/DDBJ whole genome shotgun (WGS) entry which is preliminary data.</text>
</comment>
<organism evidence="1 2">
    <name type="scientific">Geomobilimonas luticola</name>
    <dbReference type="NCBI Taxonomy" id="1114878"/>
    <lineage>
        <taxon>Bacteria</taxon>
        <taxon>Pseudomonadati</taxon>
        <taxon>Thermodesulfobacteriota</taxon>
        <taxon>Desulfuromonadia</taxon>
        <taxon>Geobacterales</taxon>
        <taxon>Geobacteraceae</taxon>
        <taxon>Geomobilimonas</taxon>
    </lineage>
</organism>
<gene>
    <name evidence="1" type="ORF">KI810_12195</name>
</gene>
<dbReference type="RefSeq" id="WP_214175820.1">
    <property type="nucleotide sequence ID" value="NZ_JAHCVK010000005.1"/>
</dbReference>
<accession>A0ABS5SGV8</accession>
<dbReference type="Proteomes" id="UP000756860">
    <property type="component" value="Unassembled WGS sequence"/>
</dbReference>
<evidence type="ECO:0000313" key="2">
    <source>
        <dbReference type="Proteomes" id="UP000756860"/>
    </source>
</evidence>
<evidence type="ECO:0008006" key="3">
    <source>
        <dbReference type="Google" id="ProtNLM"/>
    </source>
</evidence>
<dbReference type="EMBL" id="JAHCVK010000005">
    <property type="protein sequence ID" value="MBT0653821.1"/>
    <property type="molecule type" value="Genomic_DNA"/>
</dbReference>
<keyword evidence="2" id="KW-1185">Reference proteome</keyword>
<name>A0ABS5SGV8_9BACT</name>
<evidence type="ECO:0000313" key="1">
    <source>
        <dbReference type="EMBL" id="MBT0653821.1"/>
    </source>
</evidence>
<proteinExistence type="predicted"/>